<protein>
    <submittedName>
        <fullName evidence="2">Os05g0325400 protein</fullName>
    </submittedName>
</protein>
<name>C7J262_ORYSJ</name>
<gene>
    <name evidence="2" type="ordered locus">Os05g0325400</name>
</gene>
<dbReference type="Proteomes" id="UP000000763">
    <property type="component" value="Chromosome 5"/>
</dbReference>
<feature type="domain" description="Reverse transcriptase zinc-binding" evidence="1">
    <location>
        <begin position="1"/>
        <end position="48"/>
    </location>
</feature>
<sequence>LALKGRCLTADNLAKRNWPHDEVCPLCQRDNEDCHHLFVACNFTIAVWRLMRSWINVDFPIPGDEDQPLTDR</sequence>
<dbReference type="InterPro" id="IPR026960">
    <property type="entry name" value="RVT-Znf"/>
</dbReference>
<dbReference type="EMBL" id="AP008211">
    <property type="protein sequence ID" value="BAH93079.1"/>
    <property type="molecule type" value="Genomic_DNA"/>
</dbReference>
<feature type="non-terminal residue" evidence="2">
    <location>
        <position position="1"/>
    </location>
</feature>
<evidence type="ECO:0000313" key="2">
    <source>
        <dbReference type="EMBL" id="BAH93079.1"/>
    </source>
</evidence>
<accession>C7J262</accession>
<proteinExistence type="predicted"/>
<dbReference type="KEGG" id="dosa:Os05g0325400"/>
<reference evidence="2 3" key="1">
    <citation type="journal article" date="2005" name="Nature">
        <title>The map-based sequence of the rice genome.</title>
        <authorList>
            <consortium name="International rice genome sequencing project (IRGSP)"/>
            <person name="Matsumoto T."/>
            <person name="Wu J."/>
            <person name="Kanamori H."/>
            <person name="Katayose Y."/>
            <person name="Fujisawa M."/>
            <person name="Namiki N."/>
            <person name="Mizuno H."/>
            <person name="Yamamoto K."/>
            <person name="Antonio B.A."/>
            <person name="Baba T."/>
            <person name="Sakata K."/>
            <person name="Nagamura Y."/>
            <person name="Aoki H."/>
            <person name="Arikawa K."/>
            <person name="Arita K."/>
            <person name="Bito T."/>
            <person name="Chiden Y."/>
            <person name="Fujitsuka N."/>
            <person name="Fukunaka R."/>
            <person name="Hamada M."/>
            <person name="Harada C."/>
            <person name="Hayashi A."/>
            <person name="Hijishita S."/>
            <person name="Honda M."/>
            <person name="Hosokawa S."/>
            <person name="Ichikawa Y."/>
            <person name="Idonuma A."/>
            <person name="Iijima M."/>
            <person name="Ikeda M."/>
            <person name="Ikeno M."/>
            <person name="Ito K."/>
            <person name="Ito S."/>
            <person name="Ito T."/>
            <person name="Ito Y."/>
            <person name="Ito Y."/>
            <person name="Iwabuchi A."/>
            <person name="Kamiya K."/>
            <person name="Karasawa W."/>
            <person name="Kurita K."/>
            <person name="Katagiri S."/>
            <person name="Kikuta A."/>
            <person name="Kobayashi H."/>
            <person name="Kobayashi N."/>
            <person name="Machita K."/>
            <person name="Maehara T."/>
            <person name="Masukawa M."/>
            <person name="Mizubayashi T."/>
            <person name="Mukai Y."/>
            <person name="Nagasaki H."/>
            <person name="Nagata Y."/>
            <person name="Naito S."/>
            <person name="Nakashima M."/>
            <person name="Nakama Y."/>
            <person name="Nakamichi Y."/>
            <person name="Nakamura M."/>
            <person name="Meguro A."/>
            <person name="Negishi M."/>
            <person name="Ohta I."/>
            <person name="Ohta T."/>
            <person name="Okamoto M."/>
            <person name="Ono N."/>
            <person name="Saji S."/>
            <person name="Sakaguchi M."/>
            <person name="Sakai K."/>
            <person name="Shibata M."/>
            <person name="Shimokawa T."/>
            <person name="Song J."/>
            <person name="Takazaki Y."/>
            <person name="Terasawa K."/>
            <person name="Tsugane M."/>
            <person name="Tsuji K."/>
            <person name="Ueda S."/>
            <person name="Waki K."/>
            <person name="Yamagata H."/>
            <person name="Yamamoto M."/>
            <person name="Yamamoto S."/>
            <person name="Yamane H."/>
            <person name="Yoshiki S."/>
            <person name="Yoshihara R."/>
            <person name="Yukawa K."/>
            <person name="Zhong H."/>
            <person name="Yano M."/>
            <person name="Yuan Q."/>
            <person name="Ouyang S."/>
            <person name="Liu J."/>
            <person name="Jones K.M."/>
            <person name="Gansberger K."/>
            <person name="Moffat K."/>
            <person name="Hill J."/>
            <person name="Bera J."/>
            <person name="Fadrosh D."/>
            <person name="Jin S."/>
            <person name="Johri S."/>
            <person name="Kim M."/>
            <person name="Overton L."/>
            <person name="Reardon M."/>
            <person name="Tsitrin T."/>
            <person name="Vuong H."/>
            <person name="Weaver B."/>
            <person name="Ciecko A."/>
            <person name="Tallon L."/>
            <person name="Jackson J."/>
            <person name="Pai G."/>
            <person name="Aken S.V."/>
            <person name="Utterback T."/>
            <person name="Reidmuller S."/>
            <person name="Feldblyum T."/>
            <person name="Hsiao J."/>
            <person name="Zismann V."/>
            <person name="Iobst S."/>
            <person name="de Vazeille A.R."/>
            <person name="Buell C.R."/>
            <person name="Ying K."/>
            <person name="Li Y."/>
            <person name="Lu T."/>
            <person name="Huang Y."/>
            <person name="Zhao Q."/>
            <person name="Feng Q."/>
            <person name="Zhang L."/>
            <person name="Zhu J."/>
            <person name="Weng Q."/>
            <person name="Mu J."/>
            <person name="Lu Y."/>
            <person name="Fan D."/>
            <person name="Liu Y."/>
            <person name="Guan J."/>
            <person name="Zhang Y."/>
            <person name="Yu S."/>
            <person name="Liu X."/>
            <person name="Zhang Y."/>
            <person name="Hong G."/>
            <person name="Han B."/>
            <person name="Choisne N."/>
            <person name="Demange N."/>
            <person name="Orjeda G."/>
            <person name="Samain S."/>
            <person name="Cattolico L."/>
            <person name="Pelletier E."/>
            <person name="Couloux A."/>
            <person name="Segurens B."/>
            <person name="Wincker P."/>
            <person name="D'Hont A."/>
            <person name="Scarpelli C."/>
            <person name="Weissenbach J."/>
            <person name="Salanoubat M."/>
            <person name="Quetier F."/>
            <person name="Yu Y."/>
            <person name="Kim H.R."/>
            <person name="Rambo T."/>
            <person name="Currie J."/>
            <person name="Collura K."/>
            <person name="Luo M."/>
            <person name="Yang T."/>
            <person name="Ammiraju J.S.S."/>
            <person name="Engler F."/>
            <person name="Soderlund C."/>
            <person name="Wing R.A."/>
            <person name="Palmer L.E."/>
            <person name="de la Bastide M."/>
            <person name="Spiegel L."/>
            <person name="Nascimento L."/>
            <person name="Zutavern T."/>
            <person name="O'Shaughnessy A."/>
            <person name="Dike S."/>
            <person name="Dedhia N."/>
            <person name="Preston R."/>
            <person name="Balija V."/>
            <person name="McCombie W.R."/>
            <person name="Chow T."/>
            <person name="Chen H."/>
            <person name="Chung M."/>
            <person name="Chen C."/>
            <person name="Shaw J."/>
            <person name="Wu H."/>
            <person name="Hsiao K."/>
            <person name="Chao Y."/>
            <person name="Chu M."/>
            <person name="Cheng C."/>
            <person name="Hour A."/>
            <person name="Lee P."/>
            <person name="Lin S."/>
            <person name="Lin Y."/>
            <person name="Liou J."/>
            <person name="Liu S."/>
            <person name="Hsing Y."/>
            <person name="Raghuvanshi S."/>
            <person name="Mohanty A."/>
            <person name="Bharti A.K."/>
            <person name="Gaur A."/>
            <person name="Gupta V."/>
            <person name="Kumar D."/>
            <person name="Ravi V."/>
            <person name="Vij S."/>
            <person name="Kapur A."/>
            <person name="Khurana P."/>
            <person name="Khurana P."/>
            <person name="Khurana J.P."/>
            <person name="Tyagi A.K."/>
            <person name="Gaikwad K."/>
            <person name="Singh A."/>
            <person name="Dalal V."/>
            <person name="Srivastava S."/>
            <person name="Dixit A."/>
            <person name="Pal A.K."/>
            <person name="Ghazi I.A."/>
            <person name="Yadav M."/>
            <person name="Pandit A."/>
            <person name="Bhargava A."/>
            <person name="Sureshbabu K."/>
            <person name="Batra K."/>
            <person name="Sharma T.R."/>
            <person name="Mohapatra T."/>
            <person name="Singh N.K."/>
            <person name="Messing J."/>
            <person name="Nelson A.B."/>
            <person name="Fuks G."/>
            <person name="Kavchok S."/>
            <person name="Keizer G."/>
            <person name="Linton E."/>
            <person name="Llaca V."/>
            <person name="Song R."/>
            <person name="Tanyolac B."/>
            <person name="Young S."/>
            <person name="Ho-Il K."/>
            <person name="Hahn J.H."/>
            <person name="Sangsakoo G."/>
            <person name="Vanavichit A."/>
            <person name="de Mattos Luiz.A.T."/>
            <person name="Zimmer P.D."/>
            <person name="Malone G."/>
            <person name="Dellagostin O."/>
            <person name="de Oliveira A.C."/>
            <person name="Bevan M."/>
            <person name="Bancroft I."/>
            <person name="Minx P."/>
            <person name="Cordum H."/>
            <person name="Wilson R."/>
            <person name="Cheng Z."/>
            <person name="Jin W."/>
            <person name="Jiang J."/>
            <person name="Leong S.A."/>
            <person name="Iwama H."/>
            <person name="Gojobori T."/>
            <person name="Itoh T."/>
            <person name="Niimura Y."/>
            <person name="Fujii Y."/>
            <person name="Habara T."/>
            <person name="Sakai H."/>
            <person name="Sato Y."/>
            <person name="Wilson G."/>
            <person name="Kumar K."/>
            <person name="McCouch S."/>
            <person name="Juretic N."/>
            <person name="Hoen D."/>
            <person name="Wright S."/>
            <person name="Bruskiewich R."/>
            <person name="Bureau T."/>
            <person name="Miyao A."/>
            <person name="Hirochika H."/>
            <person name="Nishikawa T."/>
            <person name="Kadowaki K."/>
            <person name="Sugiura M."/>
            <person name="Burr B."/>
            <person name="Sasaki T."/>
        </authorList>
    </citation>
    <scope>NUCLEOTIDE SEQUENCE [LARGE SCALE GENOMIC DNA]</scope>
    <source>
        <strain evidence="3">cv. Nipponbare</strain>
    </source>
</reference>
<organism evidence="2 3">
    <name type="scientific">Oryza sativa subsp. japonica</name>
    <name type="common">Rice</name>
    <dbReference type="NCBI Taxonomy" id="39947"/>
    <lineage>
        <taxon>Eukaryota</taxon>
        <taxon>Viridiplantae</taxon>
        <taxon>Streptophyta</taxon>
        <taxon>Embryophyta</taxon>
        <taxon>Tracheophyta</taxon>
        <taxon>Spermatophyta</taxon>
        <taxon>Magnoliopsida</taxon>
        <taxon>Liliopsida</taxon>
        <taxon>Poales</taxon>
        <taxon>Poaceae</taxon>
        <taxon>BOP clade</taxon>
        <taxon>Oryzoideae</taxon>
        <taxon>Oryzeae</taxon>
        <taxon>Oryzinae</taxon>
        <taxon>Oryza</taxon>
        <taxon>Oryza sativa</taxon>
    </lineage>
</organism>
<evidence type="ECO:0000313" key="3">
    <source>
        <dbReference type="Proteomes" id="UP000000763"/>
    </source>
</evidence>
<dbReference type="AlphaFoldDB" id="C7J262"/>
<dbReference type="Pfam" id="PF13966">
    <property type="entry name" value="zf-RVT"/>
    <property type="match status" value="1"/>
</dbReference>
<reference evidence="3" key="2">
    <citation type="journal article" date="2008" name="Nucleic Acids Res.">
        <title>The rice annotation project database (RAP-DB): 2008 update.</title>
        <authorList>
            <consortium name="The rice annotation project (RAP)"/>
        </authorList>
    </citation>
    <scope>GENOME REANNOTATION</scope>
    <source>
        <strain evidence="3">cv. Nipponbare</strain>
    </source>
</reference>
<evidence type="ECO:0000259" key="1">
    <source>
        <dbReference type="Pfam" id="PF13966"/>
    </source>
</evidence>